<dbReference type="PANTHER" id="PTHR43685:SF5">
    <property type="entry name" value="GLYCOSYLTRANSFERASE EPSE-RELATED"/>
    <property type="match status" value="1"/>
</dbReference>
<dbReference type="PANTHER" id="PTHR43685">
    <property type="entry name" value="GLYCOSYLTRANSFERASE"/>
    <property type="match status" value="1"/>
</dbReference>
<reference evidence="5" key="1">
    <citation type="submission" date="2020-10" db="EMBL/GenBank/DDBJ databases">
        <authorList>
            <person name="Gilroy R."/>
        </authorList>
    </citation>
    <scope>NUCLEOTIDE SEQUENCE</scope>
    <source>
        <strain evidence="5">ChiGjej1B1-1684</strain>
    </source>
</reference>
<keyword evidence="2" id="KW-0328">Glycosyltransferase</keyword>
<dbReference type="GO" id="GO:0016757">
    <property type="term" value="F:glycosyltransferase activity"/>
    <property type="evidence" value="ECO:0007669"/>
    <property type="project" value="UniProtKB-KW"/>
</dbReference>
<dbReference type="SUPFAM" id="SSF53448">
    <property type="entry name" value="Nucleotide-diphospho-sugar transferases"/>
    <property type="match status" value="1"/>
</dbReference>
<gene>
    <name evidence="5" type="ORF">IAD22_02665</name>
</gene>
<dbReference type="Pfam" id="PF00535">
    <property type="entry name" value="Glycos_transf_2"/>
    <property type="match status" value="1"/>
</dbReference>
<organism evidence="5 6">
    <name type="scientific">Candidatus Limousia pullorum</name>
    <dbReference type="NCBI Taxonomy" id="2840860"/>
    <lineage>
        <taxon>Bacteria</taxon>
        <taxon>Bacillati</taxon>
        <taxon>Bacillota</taxon>
        <taxon>Clostridia</taxon>
        <taxon>Eubacteriales</taxon>
        <taxon>Oscillospiraceae</taxon>
        <taxon>Oscillospiraceae incertae sedis</taxon>
        <taxon>Candidatus Limousia</taxon>
    </lineage>
</organism>
<sequence length="278" mass="32295">MQTKEPISVLMSVYIKEKPEYLRECFESLLKQTVQADEWVVVEDGPLTDELYSVLDEYEKKYENLIKRVPLSENIGLGLALKEGVVNCSNEIIARMDTDDICVPERFEKQLREFQQDKDLDICGSYIIEFEGDVTNVLSERKVPLTNEEIIAYQKRRSAYNHMTVMFKKSSVLKAGNYEHAPLMEDDMLWTRMILSGAKGKNIAEPLVYARTGLAMIERRGGYAYFKKYKASRKKVYKLGLASYGDYMYTLGVQFVVALMPKKIRKWIFIKLLRKQQD</sequence>
<evidence type="ECO:0000256" key="1">
    <source>
        <dbReference type="ARBA" id="ARBA00006739"/>
    </source>
</evidence>
<dbReference type="InterPro" id="IPR001173">
    <property type="entry name" value="Glyco_trans_2-like"/>
</dbReference>
<evidence type="ECO:0000256" key="3">
    <source>
        <dbReference type="ARBA" id="ARBA00022679"/>
    </source>
</evidence>
<comment type="caution">
    <text evidence="5">The sequence shown here is derived from an EMBL/GenBank/DDBJ whole genome shotgun (WGS) entry which is preliminary data.</text>
</comment>
<protein>
    <submittedName>
        <fullName evidence="5">Glycosyltransferase</fullName>
    </submittedName>
</protein>
<evidence type="ECO:0000259" key="4">
    <source>
        <dbReference type="Pfam" id="PF00535"/>
    </source>
</evidence>
<dbReference type="InterPro" id="IPR029044">
    <property type="entry name" value="Nucleotide-diphossugar_trans"/>
</dbReference>
<feature type="domain" description="Glycosyltransferase 2-like" evidence="4">
    <location>
        <begin position="8"/>
        <end position="167"/>
    </location>
</feature>
<evidence type="ECO:0000313" key="5">
    <source>
        <dbReference type="EMBL" id="HIU49905.1"/>
    </source>
</evidence>
<name>A0A9D1LXP8_9FIRM</name>
<accession>A0A9D1LXP8</accession>
<dbReference type="InterPro" id="IPR050834">
    <property type="entry name" value="Glycosyltransf_2"/>
</dbReference>
<dbReference type="EMBL" id="DVNG01000035">
    <property type="protein sequence ID" value="HIU49905.1"/>
    <property type="molecule type" value="Genomic_DNA"/>
</dbReference>
<evidence type="ECO:0000313" key="6">
    <source>
        <dbReference type="Proteomes" id="UP000824118"/>
    </source>
</evidence>
<comment type="similarity">
    <text evidence="1">Belongs to the glycosyltransferase 2 family.</text>
</comment>
<dbReference type="AlphaFoldDB" id="A0A9D1LXP8"/>
<reference evidence="5" key="2">
    <citation type="journal article" date="2021" name="PeerJ">
        <title>Extensive microbial diversity within the chicken gut microbiome revealed by metagenomics and culture.</title>
        <authorList>
            <person name="Gilroy R."/>
            <person name="Ravi A."/>
            <person name="Getino M."/>
            <person name="Pursley I."/>
            <person name="Horton D.L."/>
            <person name="Alikhan N.F."/>
            <person name="Baker D."/>
            <person name="Gharbi K."/>
            <person name="Hall N."/>
            <person name="Watson M."/>
            <person name="Adriaenssens E.M."/>
            <person name="Foster-Nyarko E."/>
            <person name="Jarju S."/>
            <person name="Secka A."/>
            <person name="Antonio M."/>
            <person name="Oren A."/>
            <person name="Chaudhuri R.R."/>
            <person name="La Ragione R."/>
            <person name="Hildebrand F."/>
            <person name="Pallen M.J."/>
        </authorList>
    </citation>
    <scope>NUCLEOTIDE SEQUENCE</scope>
    <source>
        <strain evidence="5">ChiGjej1B1-1684</strain>
    </source>
</reference>
<keyword evidence="3" id="KW-0808">Transferase</keyword>
<dbReference type="Proteomes" id="UP000824118">
    <property type="component" value="Unassembled WGS sequence"/>
</dbReference>
<evidence type="ECO:0000256" key="2">
    <source>
        <dbReference type="ARBA" id="ARBA00022676"/>
    </source>
</evidence>
<proteinExistence type="inferred from homology"/>
<dbReference type="Gene3D" id="3.90.550.10">
    <property type="entry name" value="Spore Coat Polysaccharide Biosynthesis Protein SpsA, Chain A"/>
    <property type="match status" value="1"/>
</dbReference>